<evidence type="ECO:0000256" key="3">
    <source>
        <dbReference type="ARBA" id="ARBA00023125"/>
    </source>
</evidence>
<dbReference type="GO" id="GO:0003677">
    <property type="term" value="F:DNA binding"/>
    <property type="evidence" value="ECO:0007669"/>
    <property type="project" value="UniProtKB-KW"/>
</dbReference>
<dbReference type="Pfam" id="PF00072">
    <property type="entry name" value="Response_reg"/>
    <property type="match status" value="1"/>
</dbReference>
<dbReference type="AlphaFoldDB" id="A0A5C8KD66"/>
<dbReference type="OrthoDB" id="9797341at2"/>
<name>A0A5C8KD66_9BACT</name>
<dbReference type="InterPro" id="IPR016032">
    <property type="entry name" value="Sig_transdc_resp-reg_C-effctor"/>
</dbReference>
<dbReference type="Pfam" id="PF00196">
    <property type="entry name" value="GerE"/>
    <property type="match status" value="1"/>
</dbReference>
<dbReference type="PRINTS" id="PR00038">
    <property type="entry name" value="HTHLUXR"/>
</dbReference>
<evidence type="ECO:0000259" key="7">
    <source>
        <dbReference type="PROSITE" id="PS50110"/>
    </source>
</evidence>
<evidence type="ECO:0000313" key="9">
    <source>
        <dbReference type="Proteomes" id="UP000321926"/>
    </source>
</evidence>
<evidence type="ECO:0000256" key="4">
    <source>
        <dbReference type="ARBA" id="ARBA00023163"/>
    </source>
</evidence>
<protein>
    <submittedName>
        <fullName evidence="8">Response regulator transcription factor</fullName>
    </submittedName>
</protein>
<reference evidence="8 9" key="1">
    <citation type="submission" date="2019-08" db="EMBL/GenBank/DDBJ databases">
        <authorList>
            <person name="Shi S."/>
        </authorList>
    </citation>
    <scope>NUCLEOTIDE SEQUENCE [LARGE SCALE GENOMIC DNA]</scope>
    <source>
        <strain evidence="8 9">GY10130</strain>
    </source>
</reference>
<dbReference type="RefSeq" id="WP_147920673.1">
    <property type="nucleotide sequence ID" value="NZ_VRTY01000013.1"/>
</dbReference>
<feature type="domain" description="Response regulatory" evidence="7">
    <location>
        <begin position="7"/>
        <end position="123"/>
    </location>
</feature>
<evidence type="ECO:0000256" key="1">
    <source>
        <dbReference type="ARBA" id="ARBA00022553"/>
    </source>
</evidence>
<dbReference type="SUPFAM" id="SSF52172">
    <property type="entry name" value="CheY-like"/>
    <property type="match status" value="1"/>
</dbReference>
<feature type="domain" description="HTH luxR-type" evidence="6">
    <location>
        <begin position="141"/>
        <end position="206"/>
    </location>
</feature>
<feature type="modified residue" description="4-aspartylphosphate" evidence="5">
    <location>
        <position position="58"/>
    </location>
</feature>
<evidence type="ECO:0000256" key="5">
    <source>
        <dbReference type="PROSITE-ProRule" id="PRU00169"/>
    </source>
</evidence>
<dbReference type="SMART" id="SM00421">
    <property type="entry name" value="HTH_LUXR"/>
    <property type="match status" value="1"/>
</dbReference>
<dbReference type="Gene3D" id="1.10.10.10">
    <property type="entry name" value="Winged helix-like DNA-binding domain superfamily/Winged helix DNA-binding domain"/>
    <property type="match status" value="1"/>
</dbReference>
<dbReference type="GO" id="GO:0000160">
    <property type="term" value="P:phosphorelay signal transduction system"/>
    <property type="evidence" value="ECO:0007669"/>
    <property type="project" value="InterPro"/>
</dbReference>
<evidence type="ECO:0000256" key="2">
    <source>
        <dbReference type="ARBA" id="ARBA00023015"/>
    </source>
</evidence>
<dbReference type="InterPro" id="IPR001789">
    <property type="entry name" value="Sig_transdc_resp-reg_receiver"/>
</dbReference>
<dbReference type="InterPro" id="IPR039420">
    <property type="entry name" value="WalR-like"/>
</dbReference>
<dbReference type="PROSITE" id="PS50110">
    <property type="entry name" value="RESPONSE_REGULATORY"/>
    <property type="match status" value="1"/>
</dbReference>
<keyword evidence="3" id="KW-0238">DNA-binding</keyword>
<sequence length="208" mass="22840">MEDKKIQLVLVDDHPVVLQGFAFMFKDVATIELVATFSDADAAIAYVEKAAVDIVLLDINLPGLNGIDACSLIKKKKPHVRVIAISNINEFSIIKRMLCSGAAGYLLKNAAQQEVISCIEQVYQGETGLSESVKEILSRHQSGQLPVITKREKEVLALLAAGLSSVEIGDKIFISPLTVESHRRNLLQKFRVNNVAALVHKATEMKYI</sequence>
<keyword evidence="4" id="KW-0804">Transcription</keyword>
<dbReference type="SMART" id="SM00448">
    <property type="entry name" value="REC"/>
    <property type="match status" value="1"/>
</dbReference>
<comment type="caution">
    <text evidence="8">The sequence shown here is derived from an EMBL/GenBank/DDBJ whole genome shotgun (WGS) entry which is preliminary data.</text>
</comment>
<dbReference type="Proteomes" id="UP000321926">
    <property type="component" value="Unassembled WGS sequence"/>
</dbReference>
<evidence type="ECO:0000313" key="8">
    <source>
        <dbReference type="EMBL" id="TXK50260.1"/>
    </source>
</evidence>
<dbReference type="InterPro" id="IPR011006">
    <property type="entry name" value="CheY-like_superfamily"/>
</dbReference>
<dbReference type="PANTHER" id="PTHR43214">
    <property type="entry name" value="TWO-COMPONENT RESPONSE REGULATOR"/>
    <property type="match status" value="1"/>
</dbReference>
<evidence type="ECO:0000259" key="6">
    <source>
        <dbReference type="PROSITE" id="PS50043"/>
    </source>
</evidence>
<dbReference type="PROSITE" id="PS50043">
    <property type="entry name" value="HTH_LUXR_2"/>
    <property type="match status" value="1"/>
</dbReference>
<dbReference type="PANTHER" id="PTHR43214:SF41">
    <property type="entry name" value="NITRATE_NITRITE RESPONSE REGULATOR PROTEIN NARP"/>
    <property type="match status" value="1"/>
</dbReference>
<dbReference type="SUPFAM" id="SSF46894">
    <property type="entry name" value="C-terminal effector domain of the bipartite response regulators"/>
    <property type="match status" value="1"/>
</dbReference>
<keyword evidence="9" id="KW-1185">Reference proteome</keyword>
<dbReference type="CDD" id="cd06170">
    <property type="entry name" value="LuxR_C_like"/>
    <property type="match status" value="1"/>
</dbReference>
<dbReference type="EMBL" id="VRTY01000013">
    <property type="protein sequence ID" value="TXK50260.1"/>
    <property type="molecule type" value="Genomic_DNA"/>
</dbReference>
<dbReference type="InterPro" id="IPR036388">
    <property type="entry name" value="WH-like_DNA-bd_sf"/>
</dbReference>
<keyword evidence="2" id="KW-0805">Transcription regulation</keyword>
<dbReference type="Gene3D" id="3.40.50.2300">
    <property type="match status" value="1"/>
</dbReference>
<proteinExistence type="predicted"/>
<dbReference type="InterPro" id="IPR058245">
    <property type="entry name" value="NreC/VraR/RcsB-like_REC"/>
</dbReference>
<organism evidence="8 9">
    <name type="scientific">Pontibacter qinzhouensis</name>
    <dbReference type="NCBI Taxonomy" id="2603253"/>
    <lineage>
        <taxon>Bacteria</taxon>
        <taxon>Pseudomonadati</taxon>
        <taxon>Bacteroidota</taxon>
        <taxon>Cytophagia</taxon>
        <taxon>Cytophagales</taxon>
        <taxon>Hymenobacteraceae</taxon>
        <taxon>Pontibacter</taxon>
    </lineage>
</organism>
<dbReference type="GO" id="GO:0006355">
    <property type="term" value="P:regulation of DNA-templated transcription"/>
    <property type="evidence" value="ECO:0007669"/>
    <property type="project" value="InterPro"/>
</dbReference>
<dbReference type="InterPro" id="IPR000792">
    <property type="entry name" value="Tscrpt_reg_LuxR_C"/>
</dbReference>
<accession>A0A5C8KD66</accession>
<dbReference type="PROSITE" id="PS00622">
    <property type="entry name" value="HTH_LUXR_1"/>
    <property type="match status" value="1"/>
</dbReference>
<gene>
    <name evidence="8" type="ORF">FVR03_05015</name>
</gene>
<dbReference type="CDD" id="cd17535">
    <property type="entry name" value="REC_NarL-like"/>
    <property type="match status" value="1"/>
</dbReference>
<keyword evidence="1 5" id="KW-0597">Phosphoprotein</keyword>